<evidence type="ECO:0000256" key="4">
    <source>
        <dbReference type="ARBA" id="ARBA00022692"/>
    </source>
</evidence>
<evidence type="ECO:0000256" key="3">
    <source>
        <dbReference type="ARBA" id="ARBA00022475"/>
    </source>
</evidence>
<feature type="domain" description="ABC transmembrane type-1" evidence="8">
    <location>
        <begin position="113"/>
        <end position="322"/>
    </location>
</feature>
<dbReference type="GO" id="GO:0005886">
    <property type="term" value="C:plasma membrane"/>
    <property type="evidence" value="ECO:0007669"/>
    <property type="project" value="UniProtKB-SubCell"/>
</dbReference>
<evidence type="ECO:0000256" key="6">
    <source>
        <dbReference type="ARBA" id="ARBA00023136"/>
    </source>
</evidence>
<keyword evidence="10" id="KW-1185">Reference proteome</keyword>
<protein>
    <submittedName>
        <fullName evidence="9">Peptide/nickel transport system permease protein</fullName>
    </submittedName>
</protein>
<evidence type="ECO:0000256" key="2">
    <source>
        <dbReference type="ARBA" id="ARBA00022448"/>
    </source>
</evidence>
<keyword evidence="5 7" id="KW-1133">Transmembrane helix</keyword>
<dbReference type="EMBL" id="SHKR01000019">
    <property type="protein sequence ID" value="RZU01397.1"/>
    <property type="molecule type" value="Genomic_DNA"/>
</dbReference>
<dbReference type="InterPro" id="IPR035906">
    <property type="entry name" value="MetI-like_sf"/>
</dbReference>
<dbReference type="PANTHER" id="PTHR43163:SF6">
    <property type="entry name" value="DIPEPTIDE TRANSPORT SYSTEM PERMEASE PROTEIN DPPB-RELATED"/>
    <property type="match status" value="1"/>
</dbReference>
<dbReference type="Pfam" id="PF19300">
    <property type="entry name" value="BPD_transp_1_N"/>
    <property type="match status" value="1"/>
</dbReference>
<sequence>MPDLAWFVIRRLFGALLVMLALSLAVYLVFYAIPADPARLACGKPCTPDRLEQARHFMQLDQSTLQQYLSFLKGVFAGRTFGDGTAAVHCNAPCFGYSFPLARPVTTLILDRLPVTASIALGAAVLWLLLGVSLGVIAALNRGRILDRLAIGVALVGVSTPSFLLGLLAILVFGFWLNMVPVNGYVPFTESPVDWAWHLITPWIVLAILQAASYIRLTRSQMLEELNLDYITTARAKGAGELRVVLTHGLRGVLVPVVTLFGLDLGGLLGGAILTEKVFSMQGLGDLLITAVGSLDVAVVVGVTLFSAFLIILANLVVDIVHGLLDPRVSHG</sequence>
<reference evidence="9 10" key="1">
    <citation type="journal article" date="2015" name="Stand. Genomic Sci.">
        <title>Genomic Encyclopedia of Bacterial and Archaeal Type Strains, Phase III: the genomes of soil and plant-associated and newly described type strains.</title>
        <authorList>
            <person name="Whitman W.B."/>
            <person name="Woyke T."/>
            <person name="Klenk H.P."/>
            <person name="Zhou Y."/>
            <person name="Lilburn T.G."/>
            <person name="Beck B.J."/>
            <person name="De Vos P."/>
            <person name="Vandamme P."/>
            <person name="Eisen J.A."/>
            <person name="Garrity G."/>
            <person name="Hugenholtz P."/>
            <person name="Kyrpides N.C."/>
        </authorList>
    </citation>
    <scope>NUCLEOTIDE SEQUENCE [LARGE SCALE GENOMIC DNA]</scope>
    <source>
        <strain evidence="9 10">VKM Ac-2540</strain>
    </source>
</reference>
<dbReference type="AlphaFoldDB" id="A0A4Q7VXE2"/>
<dbReference type="PANTHER" id="PTHR43163">
    <property type="entry name" value="DIPEPTIDE TRANSPORT SYSTEM PERMEASE PROTEIN DPPB-RELATED"/>
    <property type="match status" value="1"/>
</dbReference>
<organism evidence="9 10">
    <name type="scientific">Kribbella rubisoli</name>
    <dbReference type="NCBI Taxonomy" id="3075929"/>
    <lineage>
        <taxon>Bacteria</taxon>
        <taxon>Bacillati</taxon>
        <taxon>Actinomycetota</taxon>
        <taxon>Actinomycetes</taxon>
        <taxon>Propionibacteriales</taxon>
        <taxon>Kribbellaceae</taxon>
        <taxon>Kribbella</taxon>
    </lineage>
</organism>
<dbReference type="Pfam" id="PF00528">
    <property type="entry name" value="BPD_transp_1"/>
    <property type="match status" value="1"/>
</dbReference>
<feature type="transmembrane region" description="Helical" evidence="7">
    <location>
        <begin position="149"/>
        <end position="175"/>
    </location>
</feature>
<evidence type="ECO:0000256" key="5">
    <source>
        <dbReference type="ARBA" id="ARBA00022989"/>
    </source>
</evidence>
<dbReference type="GO" id="GO:0055085">
    <property type="term" value="P:transmembrane transport"/>
    <property type="evidence" value="ECO:0007669"/>
    <property type="project" value="InterPro"/>
</dbReference>
<keyword evidence="3" id="KW-1003">Cell membrane</keyword>
<gene>
    <name evidence="9" type="ORF">EV645_8227</name>
</gene>
<evidence type="ECO:0000259" key="8">
    <source>
        <dbReference type="PROSITE" id="PS50928"/>
    </source>
</evidence>
<dbReference type="InterPro" id="IPR045621">
    <property type="entry name" value="BPD_transp_1_N"/>
</dbReference>
<dbReference type="PROSITE" id="PS50928">
    <property type="entry name" value="ABC_TM1"/>
    <property type="match status" value="1"/>
</dbReference>
<feature type="transmembrane region" description="Helical" evidence="7">
    <location>
        <begin position="195"/>
        <end position="215"/>
    </location>
</feature>
<evidence type="ECO:0000313" key="10">
    <source>
        <dbReference type="Proteomes" id="UP000292027"/>
    </source>
</evidence>
<name>A0A4Q7VXE2_9ACTN</name>
<dbReference type="Gene3D" id="1.10.3720.10">
    <property type="entry name" value="MetI-like"/>
    <property type="match status" value="1"/>
</dbReference>
<dbReference type="OrthoDB" id="147688at2"/>
<comment type="subcellular location">
    <subcellularLocation>
        <location evidence="1 7">Cell membrane</location>
        <topology evidence="1 7">Multi-pass membrane protein</topology>
    </subcellularLocation>
</comment>
<keyword evidence="6 7" id="KW-0472">Membrane</keyword>
<dbReference type="RefSeq" id="WP_130450518.1">
    <property type="nucleotide sequence ID" value="NZ_SHKR01000019.1"/>
</dbReference>
<feature type="transmembrane region" description="Helical" evidence="7">
    <location>
        <begin position="115"/>
        <end position="137"/>
    </location>
</feature>
<feature type="transmembrane region" description="Helical" evidence="7">
    <location>
        <begin position="12"/>
        <end position="33"/>
    </location>
</feature>
<feature type="transmembrane region" description="Helical" evidence="7">
    <location>
        <begin position="287"/>
        <end position="318"/>
    </location>
</feature>
<dbReference type="SUPFAM" id="SSF161098">
    <property type="entry name" value="MetI-like"/>
    <property type="match status" value="1"/>
</dbReference>
<accession>A0A4Q7VXE2</accession>
<keyword evidence="4 7" id="KW-0812">Transmembrane</keyword>
<dbReference type="CDD" id="cd06261">
    <property type="entry name" value="TM_PBP2"/>
    <property type="match status" value="1"/>
</dbReference>
<comment type="similarity">
    <text evidence="7">Belongs to the binding-protein-dependent transport system permease family.</text>
</comment>
<comment type="caution">
    <text evidence="9">The sequence shown here is derived from an EMBL/GenBank/DDBJ whole genome shotgun (WGS) entry which is preliminary data.</text>
</comment>
<dbReference type="Proteomes" id="UP000292027">
    <property type="component" value="Unassembled WGS sequence"/>
</dbReference>
<proteinExistence type="inferred from homology"/>
<evidence type="ECO:0000256" key="7">
    <source>
        <dbReference type="RuleBase" id="RU363032"/>
    </source>
</evidence>
<evidence type="ECO:0000256" key="1">
    <source>
        <dbReference type="ARBA" id="ARBA00004651"/>
    </source>
</evidence>
<evidence type="ECO:0000313" key="9">
    <source>
        <dbReference type="EMBL" id="RZU01397.1"/>
    </source>
</evidence>
<keyword evidence="2 7" id="KW-0813">Transport</keyword>
<dbReference type="InterPro" id="IPR000515">
    <property type="entry name" value="MetI-like"/>
</dbReference>
<feature type="transmembrane region" description="Helical" evidence="7">
    <location>
        <begin position="253"/>
        <end position="275"/>
    </location>
</feature>